<organism evidence="3 4">
    <name type="scientific">Candidatus Falkowbacteria bacterium RIFCSPLOWO2_02_FULL_45_15</name>
    <dbReference type="NCBI Taxonomy" id="1797988"/>
    <lineage>
        <taxon>Bacteria</taxon>
        <taxon>Candidatus Falkowiibacteriota</taxon>
    </lineage>
</organism>
<dbReference type="Gene3D" id="2.160.20.10">
    <property type="entry name" value="Single-stranded right-handed beta-helix, Pectin lyase-like"/>
    <property type="match status" value="1"/>
</dbReference>
<dbReference type="InterPro" id="IPR006626">
    <property type="entry name" value="PbH1"/>
</dbReference>
<feature type="region of interest" description="Disordered" evidence="1">
    <location>
        <begin position="377"/>
        <end position="398"/>
    </location>
</feature>
<accession>A0A1F5S0B7</accession>
<name>A0A1F5S0B7_9BACT</name>
<protein>
    <recommendedName>
        <fullName evidence="5">Right handed beta helix domain-containing protein</fullName>
    </recommendedName>
</protein>
<evidence type="ECO:0000313" key="4">
    <source>
        <dbReference type="Proteomes" id="UP000177878"/>
    </source>
</evidence>
<dbReference type="AlphaFoldDB" id="A0A1F5S0B7"/>
<dbReference type="Proteomes" id="UP000177878">
    <property type="component" value="Unassembled WGS sequence"/>
</dbReference>
<proteinExistence type="predicted"/>
<comment type="caution">
    <text evidence="3">The sequence shown here is derived from an EMBL/GenBank/DDBJ whole genome shotgun (WGS) entry which is preliminary data.</text>
</comment>
<gene>
    <name evidence="3" type="ORF">A3I35_00030</name>
</gene>
<evidence type="ECO:0000313" key="3">
    <source>
        <dbReference type="EMBL" id="OGF20147.1"/>
    </source>
</evidence>
<dbReference type="InterPro" id="IPR011050">
    <property type="entry name" value="Pectin_lyase_fold/virulence"/>
</dbReference>
<dbReference type="InterPro" id="IPR012334">
    <property type="entry name" value="Pectin_lyas_fold"/>
</dbReference>
<dbReference type="SUPFAM" id="SSF51126">
    <property type="entry name" value="Pectin lyase-like"/>
    <property type="match status" value="1"/>
</dbReference>
<keyword evidence="2" id="KW-0732">Signal</keyword>
<feature type="chain" id="PRO_5009521120" description="Right handed beta helix domain-containing protein" evidence="2">
    <location>
        <begin position="28"/>
        <end position="459"/>
    </location>
</feature>
<reference evidence="3 4" key="1">
    <citation type="journal article" date="2016" name="Nat. Commun.">
        <title>Thousands of microbial genomes shed light on interconnected biogeochemical processes in an aquifer system.</title>
        <authorList>
            <person name="Anantharaman K."/>
            <person name="Brown C.T."/>
            <person name="Hug L.A."/>
            <person name="Sharon I."/>
            <person name="Castelle C.J."/>
            <person name="Probst A.J."/>
            <person name="Thomas B.C."/>
            <person name="Singh A."/>
            <person name="Wilkins M.J."/>
            <person name="Karaoz U."/>
            <person name="Brodie E.L."/>
            <person name="Williams K.H."/>
            <person name="Hubbard S.S."/>
            <person name="Banfield J.F."/>
        </authorList>
    </citation>
    <scope>NUCLEOTIDE SEQUENCE [LARGE SCALE GENOMIC DNA]</scope>
</reference>
<dbReference type="STRING" id="1797988.A3I35_00030"/>
<evidence type="ECO:0000256" key="2">
    <source>
        <dbReference type="SAM" id="SignalP"/>
    </source>
</evidence>
<feature type="signal peptide" evidence="2">
    <location>
        <begin position="1"/>
        <end position="27"/>
    </location>
</feature>
<evidence type="ECO:0000256" key="1">
    <source>
        <dbReference type="SAM" id="MobiDB-lite"/>
    </source>
</evidence>
<dbReference type="SMART" id="SM00710">
    <property type="entry name" value="PbH1"/>
    <property type="match status" value="6"/>
</dbReference>
<feature type="compositionally biased region" description="Acidic residues" evidence="1">
    <location>
        <begin position="385"/>
        <end position="398"/>
    </location>
</feature>
<evidence type="ECO:0008006" key="5">
    <source>
        <dbReference type="Google" id="ProtNLM"/>
    </source>
</evidence>
<sequence>MNTKFNQAVLAVLFVCLFTFLAVGNGAATVINVAAGLYTEDLTIPATKTNLEIVGAGPTSIIQGVATVPAILFPQANPNIEILASGVKIHGFTIKSPAFVAGNYSSGIVIGAQNVEIYSNAFQCWAGDLSNGDIGQAIQTYHVAAVPGVNVSGLNVHDNTFTHLTAGTWGYEAIYINRDAPGGILVTVQNNTFSGNLFRAVTVERSNVTVTGNSIITDLVPTVDGFATAGAYEGISVRDAGFGGPVDQTGITVTNNTIKGSGVGNGFLQGLRLGITGESMSSITVTGNTLSGNTTGVLVKDPGVADNVATQITLANNNIDGNATGVNNLETDGALSADNNWWGSYKGAGLSDGFRTGDSVSGMVTVTIVTLGEYGVDSDGVAPNDDTDANDDNDGYSDADEVALVSNALDNLSPAAPSNIYVNADFTGSIGTDPDGGGPATKMGYDAFTTIQAAINAAQ</sequence>
<dbReference type="EMBL" id="MFFV01000006">
    <property type="protein sequence ID" value="OGF20147.1"/>
    <property type="molecule type" value="Genomic_DNA"/>
</dbReference>